<feature type="binding site" evidence="12">
    <location>
        <position position="143"/>
    </location>
    <ligand>
        <name>Zn(2+)</name>
        <dbReference type="ChEBI" id="CHEBI:29105"/>
    </ligand>
</feature>
<name>A0A2N3IIC7_9BACT</name>
<dbReference type="InterPro" id="IPR036388">
    <property type="entry name" value="WH-like_DNA-bd_sf"/>
</dbReference>
<evidence type="ECO:0000256" key="1">
    <source>
        <dbReference type="ARBA" id="ARBA00004496"/>
    </source>
</evidence>
<keyword evidence="8 12" id="KW-0862">Zinc</keyword>
<keyword evidence="7 12" id="KW-0479">Metal-binding</keyword>
<evidence type="ECO:0000256" key="7">
    <source>
        <dbReference type="ARBA" id="ARBA00022723"/>
    </source>
</evidence>
<keyword evidence="6" id="KW-0678">Repressor</keyword>
<evidence type="ECO:0000256" key="12">
    <source>
        <dbReference type="PIRSR" id="PIRSR602481-1"/>
    </source>
</evidence>
<feature type="binding site" evidence="13">
    <location>
        <position position="99"/>
    </location>
    <ligand>
        <name>Fe cation</name>
        <dbReference type="ChEBI" id="CHEBI:24875"/>
    </ligand>
</feature>
<evidence type="ECO:0000256" key="4">
    <source>
        <dbReference type="ARBA" id="ARBA00020910"/>
    </source>
</evidence>
<comment type="cofactor">
    <cofactor evidence="13">
        <name>Mn(2+)</name>
        <dbReference type="ChEBI" id="CHEBI:29035"/>
    </cofactor>
    <cofactor evidence="13">
        <name>Fe(2+)</name>
        <dbReference type="ChEBI" id="CHEBI:29033"/>
    </cofactor>
    <text evidence="13">Binds 1 Mn(2+) or Fe(2+) ion per subunit.</text>
</comment>
<keyword evidence="9" id="KW-0805">Transcription regulation</keyword>
<dbReference type="RefSeq" id="WP_101358247.1">
    <property type="nucleotide sequence ID" value="NZ_NKXO01000012.1"/>
</dbReference>
<feature type="binding site" evidence="12">
    <location>
        <position position="106"/>
    </location>
    <ligand>
        <name>Zn(2+)</name>
        <dbReference type="ChEBI" id="CHEBI:29105"/>
    </ligand>
</feature>
<dbReference type="Proteomes" id="UP000233387">
    <property type="component" value="Unassembled WGS sequence"/>
</dbReference>
<evidence type="ECO:0000313" key="14">
    <source>
        <dbReference type="EMBL" id="PKQ70046.1"/>
    </source>
</evidence>
<accession>A0A2N3IIC7</accession>
<dbReference type="CDD" id="cd07153">
    <property type="entry name" value="Fur_like"/>
    <property type="match status" value="1"/>
</dbReference>
<evidence type="ECO:0000256" key="3">
    <source>
        <dbReference type="ARBA" id="ARBA00011738"/>
    </source>
</evidence>
<dbReference type="GO" id="GO:1900376">
    <property type="term" value="P:regulation of secondary metabolite biosynthetic process"/>
    <property type="evidence" value="ECO:0007669"/>
    <property type="project" value="TreeGrafter"/>
</dbReference>
<feature type="binding site" evidence="13">
    <location>
        <position position="135"/>
    </location>
    <ligand>
        <name>Fe cation</name>
        <dbReference type="ChEBI" id="CHEBI:24875"/>
    </ligand>
</feature>
<keyword evidence="11" id="KW-0804">Transcription</keyword>
<evidence type="ECO:0000256" key="9">
    <source>
        <dbReference type="ARBA" id="ARBA00023015"/>
    </source>
</evidence>
<dbReference type="EMBL" id="NKXO01000012">
    <property type="protein sequence ID" value="PKQ70046.1"/>
    <property type="molecule type" value="Genomic_DNA"/>
</dbReference>
<comment type="subcellular location">
    <subcellularLocation>
        <location evidence="1">Cytoplasm</location>
    </subcellularLocation>
</comment>
<evidence type="ECO:0000256" key="8">
    <source>
        <dbReference type="ARBA" id="ARBA00022833"/>
    </source>
</evidence>
<comment type="similarity">
    <text evidence="2">Belongs to the Fur family.</text>
</comment>
<dbReference type="SUPFAM" id="SSF46785">
    <property type="entry name" value="Winged helix' DNA-binding domain"/>
    <property type="match status" value="1"/>
</dbReference>
<protein>
    <recommendedName>
        <fullName evidence="4">Ferric uptake regulation protein</fullName>
    </recommendedName>
</protein>
<dbReference type="Gene3D" id="1.10.10.10">
    <property type="entry name" value="Winged helix-like DNA-binding domain superfamily/Winged helix DNA-binding domain"/>
    <property type="match status" value="1"/>
</dbReference>
<comment type="caution">
    <text evidence="14">The sequence shown here is derived from an EMBL/GenBank/DDBJ whole genome shotgun (WGS) entry which is preliminary data.</text>
</comment>
<comment type="subunit">
    <text evidence="3">Homodimer.</text>
</comment>
<dbReference type="AlphaFoldDB" id="A0A2N3IIC7"/>
<comment type="cofactor">
    <cofactor evidence="12">
        <name>Zn(2+)</name>
        <dbReference type="ChEBI" id="CHEBI:29105"/>
    </cofactor>
    <text evidence="12">Binds 1 zinc ion per subunit.</text>
</comment>
<feature type="binding site" evidence="12">
    <location>
        <position position="148"/>
    </location>
    <ligand>
        <name>Zn(2+)</name>
        <dbReference type="ChEBI" id="CHEBI:29105"/>
    </ligand>
</feature>
<feature type="binding site" evidence="12">
    <location>
        <position position="103"/>
    </location>
    <ligand>
        <name>Zn(2+)</name>
        <dbReference type="ChEBI" id="CHEBI:29105"/>
    </ligand>
</feature>
<dbReference type="GO" id="GO:0045892">
    <property type="term" value="P:negative regulation of DNA-templated transcription"/>
    <property type="evidence" value="ECO:0007669"/>
    <property type="project" value="TreeGrafter"/>
</dbReference>
<gene>
    <name evidence="14" type="ORF">Rain11_0983</name>
</gene>
<dbReference type="GO" id="GO:0008270">
    <property type="term" value="F:zinc ion binding"/>
    <property type="evidence" value="ECO:0007669"/>
    <property type="project" value="TreeGrafter"/>
</dbReference>
<keyword evidence="5" id="KW-0963">Cytoplasm</keyword>
<dbReference type="InterPro" id="IPR043135">
    <property type="entry name" value="Fur_C"/>
</dbReference>
<dbReference type="InterPro" id="IPR002481">
    <property type="entry name" value="FUR"/>
</dbReference>
<evidence type="ECO:0000256" key="11">
    <source>
        <dbReference type="ARBA" id="ARBA00023163"/>
    </source>
</evidence>
<evidence type="ECO:0000256" key="13">
    <source>
        <dbReference type="PIRSR" id="PIRSR602481-2"/>
    </source>
</evidence>
<dbReference type="Gene3D" id="3.30.1490.190">
    <property type="match status" value="1"/>
</dbReference>
<organism evidence="14 15">
    <name type="scientific">Raineya orbicola</name>
    <dbReference type="NCBI Taxonomy" id="2016530"/>
    <lineage>
        <taxon>Bacteria</taxon>
        <taxon>Pseudomonadati</taxon>
        <taxon>Bacteroidota</taxon>
        <taxon>Cytophagia</taxon>
        <taxon>Cytophagales</taxon>
        <taxon>Raineyaceae</taxon>
        <taxon>Raineya</taxon>
    </lineage>
</organism>
<sequence>MLNTKLFEEVKKIFIAYLEKKELRKTPERFAILEEIYSRQDHFDVEELYISMKNKKYRVSRATVYNTLDLLVECDLVTKHQFGKNLAQYEKSYGFKQHDHLICVDCHEVLEFCDPRIQQIQDMVGNLMKFNILHHSLVFYGQCTKENCENRNKKHEPKPRRTYEDD</sequence>
<dbReference type="GO" id="GO:0000976">
    <property type="term" value="F:transcription cis-regulatory region binding"/>
    <property type="evidence" value="ECO:0007669"/>
    <property type="project" value="TreeGrafter"/>
</dbReference>
<evidence type="ECO:0000256" key="5">
    <source>
        <dbReference type="ARBA" id="ARBA00022490"/>
    </source>
</evidence>
<dbReference type="Pfam" id="PF01475">
    <property type="entry name" value="FUR"/>
    <property type="match status" value="1"/>
</dbReference>
<keyword evidence="15" id="KW-1185">Reference proteome</keyword>
<keyword evidence="13" id="KW-0408">Iron</keyword>
<evidence type="ECO:0000256" key="10">
    <source>
        <dbReference type="ARBA" id="ARBA00023125"/>
    </source>
</evidence>
<dbReference type="OrthoDB" id="8659436at2"/>
<dbReference type="GO" id="GO:0003700">
    <property type="term" value="F:DNA-binding transcription factor activity"/>
    <property type="evidence" value="ECO:0007669"/>
    <property type="project" value="InterPro"/>
</dbReference>
<dbReference type="PANTHER" id="PTHR33202">
    <property type="entry name" value="ZINC UPTAKE REGULATION PROTEIN"/>
    <property type="match status" value="1"/>
</dbReference>
<reference evidence="14 15" key="1">
    <citation type="submission" date="2017-06" db="EMBL/GenBank/DDBJ databases">
        <title>Raineya orbicola gen. nov., sp. nov. a slightly thermophilic bacterium of the phylum Bacteroidetes and the description of Raineyaceae fam. nov.</title>
        <authorList>
            <person name="Albuquerque L."/>
            <person name="Polonia A.R.M."/>
            <person name="Barroso C."/>
            <person name="Froufe H.J.C."/>
            <person name="Lage O."/>
            <person name="Lobo-Da-Cunha A."/>
            <person name="Egas C."/>
            <person name="Da Costa M.S."/>
        </authorList>
    </citation>
    <scope>NUCLEOTIDE SEQUENCE [LARGE SCALE GENOMIC DNA]</scope>
    <source>
        <strain evidence="14 15">SPSPC-11</strain>
    </source>
</reference>
<dbReference type="InterPro" id="IPR036390">
    <property type="entry name" value="WH_DNA-bd_sf"/>
</dbReference>
<evidence type="ECO:0000256" key="2">
    <source>
        <dbReference type="ARBA" id="ARBA00007957"/>
    </source>
</evidence>
<evidence type="ECO:0000256" key="6">
    <source>
        <dbReference type="ARBA" id="ARBA00022491"/>
    </source>
</evidence>
<proteinExistence type="inferred from homology"/>
<keyword evidence="10" id="KW-0238">DNA-binding</keyword>
<dbReference type="PANTHER" id="PTHR33202:SF2">
    <property type="entry name" value="FERRIC UPTAKE REGULATION PROTEIN"/>
    <property type="match status" value="1"/>
</dbReference>
<evidence type="ECO:0000313" key="15">
    <source>
        <dbReference type="Proteomes" id="UP000233387"/>
    </source>
</evidence>
<dbReference type="GO" id="GO:0005829">
    <property type="term" value="C:cytosol"/>
    <property type="evidence" value="ECO:0007669"/>
    <property type="project" value="TreeGrafter"/>
</dbReference>